<evidence type="ECO:0000313" key="1">
    <source>
        <dbReference type="EMBL" id="QDU92403.1"/>
    </source>
</evidence>
<dbReference type="KEGG" id="lcre:Pla8534_01510"/>
<dbReference type="EMBL" id="CP036433">
    <property type="protein sequence ID" value="QDU92403.1"/>
    <property type="molecule type" value="Genomic_DNA"/>
</dbReference>
<protein>
    <submittedName>
        <fullName evidence="1">Uncharacterized protein</fullName>
    </submittedName>
</protein>
<keyword evidence="2" id="KW-1185">Reference proteome</keyword>
<proteinExistence type="predicted"/>
<accession>A0A518DKP2</accession>
<organism evidence="1 2">
    <name type="scientific">Lignipirellula cremea</name>
    <dbReference type="NCBI Taxonomy" id="2528010"/>
    <lineage>
        <taxon>Bacteria</taxon>
        <taxon>Pseudomonadati</taxon>
        <taxon>Planctomycetota</taxon>
        <taxon>Planctomycetia</taxon>
        <taxon>Pirellulales</taxon>
        <taxon>Pirellulaceae</taxon>
        <taxon>Lignipirellula</taxon>
    </lineage>
</organism>
<reference evidence="1 2" key="1">
    <citation type="submission" date="2019-02" db="EMBL/GenBank/DDBJ databases">
        <title>Deep-cultivation of Planctomycetes and their phenomic and genomic characterization uncovers novel biology.</title>
        <authorList>
            <person name="Wiegand S."/>
            <person name="Jogler M."/>
            <person name="Boedeker C."/>
            <person name="Pinto D."/>
            <person name="Vollmers J."/>
            <person name="Rivas-Marin E."/>
            <person name="Kohn T."/>
            <person name="Peeters S.H."/>
            <person name="Heuer A."/>
            <person name="Rast P."/>
            <person name="Oberbeckmann S."/>
            <person name="Bunk B."/>
            <person name="Jeske O."/>
            <person name="Meyerdierks A."/>
            <person name="Storesund J.E."/>
            <person name="Kallscheuer N."/>
            <person name="Luecker S."/>
            <person name="Lage O.M."/>
            <person name="Pohl T."/>
            <person name="Merkel B.J."/>
            <person name="Hornburger P."/>
            <person name="Mueller R.-W."/>
            <person name="Bruemmer F."/>
            <person name="Labrenz M."/>
            <person name="Spormann A.M."/>
            <person name="Op den Camp H."/>
            <person name="Overmann J."/>
            <person name="Amann R."/>
            <person name="Jetten M.S.M."/>
            <person name="Mascher T."/>
            <person name="Medema M.H."/>
            <person name="Devos D.P."/>
            <person name="Kaster A.-K."/>
            <person name="Ovreas L."/>
            <person name="Rohde M."/>
            <person name="Galperin M.Y."/>
            <person name="Jogler C."/>
        </authorList>
    </citation>
    <scope>NUCLEOTIDE SEQUENCE [LARGE SCALE GENOMIC DNA]</scope>
    <source>
        <strain evidence="1 2">Pla85_3_4</strain>
    </source>
</reference>
<dbReference type="Proteomes" id="UP000317648">
    <property type="component" value="Chromosome"/>
</dbReference>
<sequence>MKIHLHGTCSVCHLARFGGPRNEYGNAVNTLLTLRDREDPVRQREVGRRMKDVLANPLLRHSPTFGELFQQGRFPASSLANQEPPLPEVPAKFSKSITAEQARELVKKMEAESRFGILQLSNMYEISPDVAAEIAKFRGDTLILGIKSLSPGVAVALAKSQAANVWLHSVTSVAPEAAEAIVRLRGHLFLTGLVELESAPLAEKLATRPGALSFPYLRTISPQIATALAKNERSLTLAGLTDAPPEVQAKLAETIGALSLPNLESIEVGSLEKKLAAGVVILPKLKQLSPELAKQFTEVKGAGSFFGGVYLSLAAITPEVAASFAESPNRINLILVGSGPISDEVFTVLLKTRSGVSLQDIETLTEEQIRIIGASPGSLTATPGVLTVPNTRFPSLKTLDSPILAERVGPAGFPGVTSISPEAAAALGSLPDAEYKRRDGTVEVRPSGDLNFPSLEELSPETARLLLKKRWLSISFPSLQDVSLETVRLMARQTFRLNLGIPALPSEFADAFAETPTDTNQGGGYIMFPNVTDLSPEAARILVKSLNRGVEDLGHTRISKSPKLYFGGDFGFSTSGFPRLSPELTVELARYEGILAIQGLGELPDESAAALASFPGPYLILSGPGVEKLSPSAAESLEKVPGVLQIQLRELDSVPLAQRFARQISWTLSNLETVSKEAAPALSRYKQFFNVRALTVLDSPEMARRFAEGTTSGTGVTLPALATLSPKAAEILTSGSKSLYLGLTVLDSPEVARALAKSRQGVKLPRLRAATPEVIAILQDAMSIETPPLEALYILSERTLD</sequence>
<gene>
    <name evidence="1" type="ORF">Pla8534_01510</name>
</gene>
<evidence type="ECO:0000313" key="2">
    <source>
        <dbReference type="Proteomes" id="UP000317648"/>
    </source>
</evidence>
<name>A0A518DKP2_9BACT</name>
<dbReference type="AlphaFoldDB" id="A0A518DKP2"/>